<keyword evidence="4" id="KW-1185">Reference proteome</keyword>
<name>A0ABP1FUV1_9CHLO</name>
<proteinExistence type="predicted"/>
<reference evidence="3 4" key="1">
    <citation type="submission" date="2024-06" db="EMBL/GenBank/DDBJ databases">
        <authorList>
            <person name="Kraege A."/>
            <person name="Thomma B."/>
        </authorList>
    </citation>
    <scope>NUCLEOTIDE SEQUENCE [LARGE SCALE GENOMIC DNA]</scope>
</reference>
<dbReference type="Pfam" id="PF25504">
    <property type="entry name" value="HEAT_5MP1_2"/>
    <property type="match status" value="1"/>
</dbReference>
<dbReference type="Proteomes" id="UP001497392">
    <property type="component" value="Unassembled WGS sequence"/>
</dbReference>
<evidence type="ECO:0000256" key="1">
    <source>
        <dbReference type="SAM" id="MobiDB-lite"/>
    </source>
</evidence>
<evidence type="ECO:0000313" key="3">
    <source>
        <dbReference type="EMBL" id="CAL5222709.1"/>
    </source>
</evidence>
<dbReference type="InterPro" id="IPR057397">
    <property type="entry name" value="HEAT_5MP1_2"/>
</dbReference>
<feature type="compositionally biased region" description="Acidic residues" evidence="1">
    <location>
        <begin position="414"/>
        <end position="424"/>
    </location>
</feature>
<gene>
    <name evidence="3" type="primary">g5112</name>
    <name evidence="3" type="ORF">VP750_LOCUS4368</name>
</gene>
<feature type="region of interest" description="Disordered" evidence="1">
    <location>
        <begin position="414"/>
        <end position="434"/>
    </location>
</feature>
<dbReference type="PANTHER" id="PTHR14208">
    <property type="entry name" value="BASIC LEUCINE ZIPPER AND W2 DOMAIN-CONTAINING PROTEIN"/>
    <property type="match status" value="1"/>
</dbReference>
<feature type="domain" description="W2" evidence="2">
    <location>
        <begin position="252"/>
        <end position="422"/>
    </location>
</feature>
<dbReference type="SUPFAM" id="SSF48371">
    <property type="entry name" value="ARM repeat"/>
    <property type="match status" value="1"/>
</dbReference>
<dbReference type="PROSITE" id="PS51363">
    <property type="entry name" value="W2"/>
    <property type="match status" value="1"/>
</dbReference>
<dbReference type="InterPro" id="IPR051245">
    <property type="entry name" value="eIF5-mimic_regulator"/>
</dbReference>
<evidence type="ECO:0000259" key="2">
    <source>
        <dbReference type="PROSITE" id="PS51363"/>
    </source>
</evidence>
<dbReference type="PANTHER" id="PTHR14208:SF2">
    <property type="entry name" value="PROTEIN KRASAVIETZ"/>
    <property type="match status" value="1"/>
</dbReference>
<dbReference type="EMBL" id="CAXHTA020000007">
    <property type="protein sequence ID" value="CAL5222709.1"/>
    <property type="molecule type" value="Genomic_DNA"/>
</dbReference>
<organism evidence="3 4">
    <name type="scientific">Coccomyxa viridis</name>
    <dbReference type="NCBI Taxonomy" id="1274662"/>
    <lineage>
        <taxon>Eukaryota</taxon>
        <taxon>Viridiplantae</taxon>
        <taxon>Chlorophyta</taxon>
        <taxon>core chlorophytes</taxon>
        <taxon>Trebouxiophyceae</taxon>
        <taxon>Trebouxiophyceae incertae sedis</taxon>
        <taxon>Coccomyxaceae</taxon>
        <taxon>Coccomyxa</taxon>
    </lineage>
</organism>
<dbReference type="Gene3D" id="1.25.40.180">
    <property type="match status" value="1"/>
</dbReference>
<evidence type="ECO:0000313" key="4">
    <source>
        <dbReference type="Proteomes" id="UP001497392"/>
    </source>
</evidence>
<accession>A0ABP1FUV1</accession>
<dbReference type="InterPro" id="IPR003307">
    <property type="entry name" value="W2_domain"/>
</dbReference>
<sequence>MSTKEEKPTLAGVQIKTRKRNIAVALDPGSFADAVVAIFEDQKDGDDLETNLLAGVKVLEATALDFSRYGDTLFEVLFAGGRLAAGGNVVEEGKKLDTNVLAAEPKREAMVPYIKVFQTLLRKRPFLIRPLENTLIKLLKSLDFYDELGRDKIAIATGRCFAMKLGVQPDRVLQSMLNDRMVAKGLILQYATTFFQDYLSSESIDDLVALLRKARLDTHLLDLFPPQKRTLKDLDEHFKEAGLERLVEYNRKKQEEVHLQELKAQLSESIIADPPLPVAESIRIVQDSKKEWQLPDTEIIKVIWTVLIEAIPTVGKNTQQVRAAIQKQVKAYEKLLNAFCGSARVEASLIVHVQVCCYEDSKLLKLFTDIVRMLYDCDILAEDTINWWAKKGSHPKGRNVFLRDMEPFLKWLDEAEEDEGEEQPDLAGKAGSTG</sequence>
<dbReference type="InterPro" id="IPR016024">
    <property type="entry name" value="ARM-type_fold"/>
</dbReference>
<protein>
    <submittedName>
        <fullName evidence="3">G5112 protein</fullName>
    </submittedName>
</protein>
<comment type="caution">
    <text evidence="3">The sequence shown here is derived from an EMBL/GenBank/DDBJ whole genome shotgun (WGS) entry which is preliminary data.</text>
</comment>
<dbReference type="Pfam" id="PF02020">
    <property type="entry name" value="W2"/>
    <property type="match status" value="1"/>
</dbReference>
<dbReference type="SMART" id="SM00515">
    <property type="entry name" value="eIF5C"/>
    <property type="match status" value="1"/>
</dbReference>